<protein>
    <recommendedName>
        <fullName evidence="3">SURF1-like protein</fullName>
    </recommendedName>
</protein>
<dbReference type="RefSeq" id="WP_238280547.1">
    <property type="nucleotide sequence ID" value="NZ_BPQL01000087.1"/>
</dbReference>
<gene>
    <name evidence="1" type="ORF">ABID43_004729</name>
</gene>
<comment type="caution">
    <text evidence="1">The sequence shown here is derived from an EMBL/GenBank/DDBJ whole genome shotgun (WGS) entry which is preliminary data.</text>
</comment>
<evidence type="ECO:0008006" key="3">
    <source>
        <dbReference type="Google" id="ProtNLM"/>
    </source>
</evidence>
<evidence type="ECO:0000313" key="2">
    <source>
        <dbReference type="Proteomes" id="UP001549145"/>
    </source>
</evidence>
<sequence length="70" mass="7259">MPRWLPLAGAALLAILVVVGLGLWKFERLQEARIENGGRPAIPACAPDRVGETGLAANCPGTAFPPAKAP</sequence>
<keyword evidence="2" id="KW-1185">Reference proteome</keyword>
<name>A0ABV2LBF3_9HYPH</name>
<accession>A0ABV2LBF3</accession>
<reference evidence="1 2" key="1">
    <citation type="submission" date="2024-06" db="EMBL/GenBank/DDBJ databases">
        <title>Genomic Encyclopedia of Type Strains, Phase IV (KMG-IV): sequencing the most valuable type-strain genomes for metagenomic binning, comparative biology and taxonomic classification.</title>
        <authorList>
            <person name="Goeker M."/>
        </authorList>
    </citation>
    <scope>NUCLEOTIDE SEQUENCE [LARGE SCALE GENOMIC DNA]</scope>
    <source>
        <strain evidence="1 2">DSM 21331</strain>
    </source>
</reference>
<dbReference type="Proteomes" id="UP001549145">
    <property type="component" value="Unassembled WGS sequence"/>
</dbReference>
<dbReference type="EMBL" id="JBEPMM010000023">
    <property type="protein sequence ID" value="MET3695163.1"/>
    <property type="molecule type" value="Genomic_DNA"/>
</dbReference>
<organism evidence="1 2">
    <name type="scientific">Methylobacterium goesingense</name>
    <dbReference type="NCBI Taxonomy" id="243690"/>
    <lineage>
        <taxon>Bacteria</taxon>
        <taxon>Pseudomonadati</taxon>
        <taxon>Pseudomonadota</taxon>
        <taxon>Alphaproteobacteria</taxon>
        <taxon>Hyphomicrobiales</taxon>
        <taxon>Methylobacteriaceae</taxon>
        <taxon>Methylobacterium</taxon>
    </lineage>
</organism>
<evidence type="ECO:0000313" key="1">
    <source>
        <dbReference type="EMBL" id="MET3695163.1"/>
    </source>
</evidence>
<proteinExistence type="predicted"/>